<dbReference type="AlphaFoldDB" id="A0AAV0MCV5"/>
<protein>
    <recommendedName>
        <fullName evidence="1">DUF4283 domain-containing protein</fullName>
    </recommendedName>
</protein>
<dbReference type="EMBL" id="CAMGYJ010000007">
    <property type="protein sequence ID" value="CAI0444078.1"/>
    <property type="molecule type" value="Genomic_DNA"/>
</dbReference>
<sequence length="241" mass="27725">MEQNALSSVLEKPYRFLLRLSSLILAGISMAEIRRNTTSNRRPIQGKEAIQAEIIGRWGREEGVCVEGEDPEGELFAQDWEFSEKNGKLWQYTQIRRWDEIAKKKRGIISNQESVVDTVMRLAPKWVYITTDRRLDPATESLQNTEKGKLIPEELGIPSEREPMDVDQIVEFELVDVEDSMRRAKLSLIGRLFMENPPSLKTIQKIVQGEWGCSGNVTVIEAELGVLQFLFDDERDKDWVL</sequence>
<name>A0AAV0MCV5_9ROSI</name>
<keyword evidence="3" id="KW-1185">Reference proteome</keyword>
<dbReference type="Proteomes" id="UP001154282">
    <property type="component" value="Unassembled WGS sequence"/>
</dbReference>
<evidence type="ECO:0000259" key="1">
    <source>
        <dbReference type="Pfam" id="PF14111"/>
    </source>
</evidence>
<gene>
    <name evidence="2" type="ORF">LITE_LOCUS27944</name>
</gene>
<evidence type="ECO:0000313" key="2">
    <source>
        <dbReference type="EMBL" id="CAI0444078.1"/>
    </source>
</evidence>
<accession>A0AAV0MCV5</accession>
<reference evidence="2" key="1">
    <citation type="submission" date="2022-08" db="EMBL/GenBank/DDBJ databases">
        <authorList>
            <person name="Gutierrez-Valencia J."/>
        </authorList>
    </citation>
    <scope>NUCLEOTIDE SEQUENCE</scope>
</reference>
<evidence type="ECO:0000313" key="3">
    <source>
        <dbReference type="Proteomes" id="UP001154282"/>
    </source>
</evidence>
<organism evidence="2 3">
    <name type="scientific">Linum tenue</name>
    <dbReference type="NCBI Taxonomy" id="586396"/>
    <lineage>
        <taxon>Eukaryota</taxon>
        <taxon>Viridiplantae</taxon>
        <taxon>Streptophyta</taxon>
        <taxon>Embryophyta</taxon>
        <taxon>Tracheophyta</taxon>
        <taxon>Spermatophyta</taxon>
        <taxon>Magnoliopsida</taxon>
        <taxon>eudicotyledons</taxon>
        <taxon>Gunneridae</taxon>
        <taxon>Pentapetalae</taxon>
        <taxon>rosids</taxon>
        <taxon>fabids</taxon>
        <taxon>Malpighiales</taxon>
        <taxon>Linaceae</taxon>
        <taxon>Linum</taxon>
    </lineage>
</organism>
<proteinExistence type="predicted"/>
<dbReference type="InterPro" id="IPR025558">
    <property type="entry name" value="DUF4283"/>
</dbReference>
<dbReference type="Pfam" id="PF14111">
    <property type="entry name" value="DUF4283"/>
    <property type="match status" value="1"/>
</dbReference>
<feature type="domain" description="DUF4283" evidence="1">
    <location>
        <begin position="183"/>
        <end position="241"/>
    </location>
</feature>
<comment type="caution">
    <text evidence="2">The sequence shown here is derived from an EMBL/GenBank/DDBJ whole genome shotgun (WGS) entry which is preliminary data.</text>
</comment>